<proteinExistence type="predicted"/>
<feature type="non-terminal residue" evidence="1">
    <location>
        <position position="1"/>
    </location>
</feature>
<accession>A0AA36N5S0</accession>
<feature type="non-terminal residue" evidence="1">
    <location>
        <position position="124"/>
    </location>
</feature>
<evidence type="ECO:0000313" key="1">
    <source>
        <dbReference type="EMBL" id="CAJ1393514.1"/>
    </source>
</evidence>
<organism evidence="1 2">
    <name type="scientific">Effrenium voratum</name>
    <dbReference type="NCBI Taxonomy" id="2562239"/>
    <lineage>
        <taxon>Eukaryota</taxon>
        <taxon>Sar</taxon>
        <taxon>Alveolata</taxon>
        <taxon>Dinophyceae</taxon>
        <taxon>Suessiales</taxon>
        <taxon>Symbiodiniaceae</taxon>
        <taxon>Effrenium</taxon>
    </lineage>
</organism>
<sequence>YATFSSGVHMRVLKGLVADDLRWRRWERMLGVSFRMAATHSSEPVSWLIKQLALTLQRLLRGIPTDKASDPSCAEVAALVGFVRHMSTHLTMEEQCCDEFKCMDLILAPSTRPPNMVMTAVEAV</sequence>
<dbReference type="EMBL" id="CAUJNA010002576">
    <property type="protein sequence ID" value="CAJ1393514.1"/>
    <property type="molecule type" value="Genomic_DNA"/>
</dbReference>
<dbReference type="Proteomes" id="UP001178507">
    <property type="component" value="Unassembled WGS sequence"/>
</dbReference>
<comment type="caution">
    <text evidence="1">The sequence shown here is derived from an EMBL/GenBank/DDBJ whole genome shotgun (WGS) entry which is preliminary data.</text>
</comment>
<keyword evidence="2" id="KW-1185">Reference proteome</keyword>
<dbReference type="AlphaFoldDB" id="A0AA36N5S0"/>
<protein>
    <submittedName>
        <fullName evidence="1">Uncharacterized protein</fullName>
    </submittedName>
</protein>
<evidence type="ECO:0000313" key="2">
    <source>
        <dbReference type="Proteomes" id="UP001178507"/>
    </source>
</evidence>
<name>A0AA36N5S0_9DINO</name>
<reference evidence="1" key="1">
    <citation type="submission" date="2023-08" db="EMBL/GenBank/DDBJ databases">
        <authorList>
            <person name="Chen Y."/>
            <person name="Shah S."/>
            <person name="Dougan E. K."/>
            <person name="Thang M."/>
            <person name="Chan C."/>
        </authorList>
    </citation>
    <scope>NUCLEOTIDE SEQUENCE</scope>
</reference>
<gene>
    <name evidence="1" type="ORF">EVOR1521_LOCUS18362</name>
</gene>